<dbReference type="EMBL" id="FQUQ01000001">
    <property type="protein sequence ID" value="SHE48917.1"/>
    <property type="molecule type" value="Genomic_DNA"/>
</dbReference>
<sequence length="286" mass="32667">MWATRILFKRPFFLLICFAFLAGCEESIEPKFTDDSKIAVTAELIAGQPPVIHIVELNSIGKTGPPKTIEDAEVIIQDLQTKEIFSFLPLSNGYWKNERFQAQFGKAYQLNIKSKNQEVNALCTIPLSFTANAELNDNNRSTIRLNLPETNVPALIIALESRSYRMEGNSIVYLDDWKYITMECEDPATDNIRYGELSAPYFKLFVPAKATARQLNFTPEYQNGMRKFRIHIKSVEPTYYKYVYDYEYLKKNNFDGANSFIGLQSNINNGLGIFAGVYEKVIELAK</sequence>
<keyword evidence="1" id="KW-0732">Signal</keyword>
<evidence type="ECO:0000256" key="1">
    <source>
        <dbReference type="SAM" id="SignalP"/>
    </source>
</evidence>
<protein>
    <recommendedName>
        <fullName evidence="4">DUF4249 domain-containing protein</fullName>
    </recommendedName>
</protein>
<proteinExistence type="predicted"/>
<gene>
    <name evidence="2" type="ORF">SAMN04488522_101349</name>
</gene>
<reference evidence="3" key="1">
    <citation type="submission" date="2016-11" db="EMBL/GenBank/DDBJ databases">
        <authorList>
            <person name="Varghese N."/>
            <person name="Submissions S."/>
        </authorList>
    </citation>
    <scope>NUCLEOTIDE SEQUENCE [LARGE SCALE GENOMIC DNA]</scope>
    <source>
        <strain evidence="3">DSM 16990</strain>
    </source>
</reference>
<accession>A0A1M4TX79</accession>
<keyword evidence="3" id="KW-1185">Reference proteome</keyword>
<feature type="signal peptide" evidence="1">
    <location>
        <begin position="1"/>
        <end position="22"/>
    </location>
</feature>
<dbReference type="STRING" id="288992.SAMN04488522_101349"/>
<evidence type="ECO:0000313" key="2">
    <source>
        <dbReference type="EMBL" id="SHE48917.1"/>
    </source>
</evidence>
<dbReference type="Proteomes" id="UP000184287">
    <property type="component" value="Unassembled WGS sequence"/>
</dbReference>
<dbReference type="PROSITE" id="PS51257">
    <property type="entry name" value="PROKAR_LIPOPROTEIN"/>
    <property type="match status" value="1"/>
</dbReference>
<dbReference type="AlphaFoldDB" id="A0A1M4TX79"/>
<organism evidence="2 3">
    <name type="scientific">Pedobacter caeni</name>
    <dbReference type="NCBI Taxonomy" id="288992"/>
    <lineage>
        <taxon>Bacteria</taxon>
        <taxon>Pseudomonadati</taxon>
        <taxon>Bacteroidota</taxon>
        <taxon>Sphingobacteriia</taxon>
        <taxon>Sphingobacteriales</taxon>
        <taxon>Sphingobacteriaceae</taxon>
        <taxon>Pedobacter</taxon>
    </lineage>
</organism>
<evidence type="ECO:0000313" key="3">
    <source>
        <dbReference type="Proteomes" id="UP000184287"/>
    </source>
</evidence>
<feature type="chain" id="PRO_5012793184" description="DUF4249 domain-containing protein" evidence="1">
    <location>
        <begin position="23"/>
        <end position="286"/>
    </location>
</feature>
<evidence type="ECO:0008006" key="4">
    <source>
        <dbReference type="Google" id="ProtNLM"/>
    </source>
</evidence>
<name>A0A1M4TX79_9SPHI</name>